<sequence length="344" mass="38384">MVNRYDRQTRFHPIGIKGQERLRSAHVLLVGCGALGTPMADTLVRAGVGKLTIIDRDYVERHNLQRQQLFTEEDAEQKVSKARAAARQLEKVNKDVELDVYVRDFQAEDAKNFVPGVDLLLDGTDNFEVRLLLNDAAYRYGIPWIYGGVIGSYGLSLTFTLGEGPCLRCLSPYLSLDETCDTDGVIAPASQMVAAMQSAEALKILSGSQSHVSHHLRSFDLWENETTSVDVMRLKSDECPTCGVTPSYPALQTKDEQGKQIRVLCGGDTVHVRPRERQEVQLDKLQSVQDPSLSFFRLHEDAATFDYDGCRIVLFKDGRALLHGTDQSEHAEKVYEQVLALIPS</sequence>
<dbReference type="PANTHER" id="PTHR10953">
    <property type="entry name" value="UBIQUITIN-ACTIVATING ENZYME E1"/>
    <property type="match status" value="1"/>
</dbReference>
<dbReference type="GO" id="GO:0016779">
    <property type="term" value="F:nucleotidyltransferase activity"/>
    <property type="evidence" value="ECO:0007669"/>
    <property type="project" value="UniProtKB-KW"/>
</dbReference>
<dbReference type="PRINTS" id="PR00420">
    <property type="entry name" value="RNGMNOXGNASE"/>
</dbReference>
<keyword evidence="4" id="KW-0808">Transferase</keyword>
<dbReference type="InterPro" id="IPR045886">
    <property type="entry name" value="ThiF/MoeB/HesA"/>
</dbReference>
<dbReference type="PANTHER" id="PTHR10953:SF102">
    <property type="entry name" value="ADENYLYLTRANSFERASE AND SULFURTRANSFERASE MOCS3"/>
    <property type="match status" value="1"/>
</dbReference>
<name>A0A841PZP6_9BACL</name>
<evidence type="ECO:0000313" key="5">
    <source>
        <dbReference type="Proteomes" id="UP000568839"/>
    </source>
</evidence>
<dbReference type="Proteomes" id="UP000568839">
    <property type="component" value="Unassembled WGS sequence"/>
</dbReference>
<comment type="caution">
    <text evidence="4">The sequence shown here is derived from an EMBL/GenBank/DDBJ whole genome shotgun (WGS) entry which is preliminary data.</text>
</comment>
<dbReference type="AlphaFoldDB" id="A0A841PZP6"/>
<dbReference type="CDD" id="cd00757">
    <property type="entry name" value="ThiF_MoeB_HesA_family"/>
    <property type="match status" value="1"/>
</dbReference>
<proteinExistence type="inferred from homology"/>
<keyword evidence="4" id="KW-0548">Nucleotidyltransferase</keyword>
<dbReference type="EMBL" id="JACHHJ010000003">
    <property type="protein sequence ID" value="MBB6450272.1"/>
    <property type="molecule type" value="Genomic_DNA"/>
</dbReference>
<evidence type="ECO:0000313" key="4">
    <source>
        <dbReference type="EMBL" id="MBB6450272.1"/>
    </source>
</evidence>
<dbReference type="SUPFAM" id="SSF69572">
    <property type="entry name" value="Activating enzymes of the ubiquitin-like proteins"/>
    <property type="match status" value="1"/>
</dbReference>
<dbReference type="GO" id="GO:0008146">
    <property type="term" value="F:sulfotransferase activity"/>
    <property type="evidence" value="ECO:0007669"/>
    <property type="project" value="TreeGrafter"/>
</dbReference>
<dbReference type="GO" id="GO:0005829">
    <property type="term" value="C:cytosol"/>
    <property type="evidence" value="ECO:0007669"/>
    <property type="project" value="TreeGrafter"/>
</dbReference>
<evidence type="ECO:0000256" key="2">
    <source>
        <dbReference type="SAM" id="Coils"/>
    </source>
</evidence>
<dbReference type="InterPro" id="IPR000594">
    <property type="entry name" value="ThiF_NAD_FAD-bd"/>
</dbReference>
<dbReference type="Pfam" id="PF00899">
    <property type="entry name" value="ThiF"/>
    <property type="match status" value="1"/>
</dbReference>
<dbReference type="Gene3D" id="3.40.50.720">
    <property type="entry name" value="NAD(P)-binding Rossmann-like Domain"/>
    <property type="match status" value="1"/>
</dbReference>
<keyword evidence="5" id="KW-1185">Reference proteome</keyword>
<accession>A0A841PZP6</accession>
<dbReference type="InterPro" id="IPR035985">
    <property type="entry name" value="Ubiquitin-activating_enz"/>
</dbReference>
<keyword evidence="2" id="KW-0175">Coiled coil</keyword>
<dbReference type="RefSeq" id="WP_184404323.1">
    <property type="nucleotide sequence ID" value="NZ_JACHHJ010000003.1"/>
</dbReference>
<evidence type="ECO:0000259" key="3">
    <source>
        <dbReference type="Pfam" id="PF00899"/>
    </source>
</evidence>
<evidence type="ECO:0000256" key="1">
    <source>
        <dbReference type="ARBA" id="ARBA00009919"/>
    </source>
</evidence>
<feature type="coiled-coil region" evidence="2">
    <location>
        <begin position="72"/>
        <end position="99"/>
    </location>
</feature>
<comment type="similarity">
    <text evidence="1">Belongs to the HesA/MoeB/ThiF family.</text>
</comment>
<dbReference type="GO" id="GO:0008641">
    <property type="term" value="F:ubiquitin-like modifier activating enzyme activity"/>
    <property type="evidence" value="ECO:0007669"/>
    <property type="project" value="InterPro"/>
</dbReference>
<organism evidence="4 5">
    <name type="scientific">Geomicrobium halophilum</name>
    <dbReference type="NCBI Taxonomy" id="549000"/>
    <lineage>
        <taxon>Bacteria</taxon>
        <taxon>Bacillati</taxon>
        <taxon>Bacillota</taxon>
        <taxon>Bacilli</taxon>
        <taxon>Bacillales</taxon>
        <taxon>Geomicrobium</taxon>
    </lineage>
</organism>
<feature type="domain" description="THIF-type NAD/FAD binding fold" evidence="3">
    <location>
        <begin position="5"/>
        <end position="240"/>
    </location>
</feature>
<protein>
    <submittedName>
        <fullName evidence="4">Molybdopterin/thiamine biosynthesis adenylyltransferase</fullName>
    </submittedName>
</protein>
<dbReference type="FunFam" id="3.40.50.720:FF:000080">
    <property type="entry name" value="Thiazole biosynthesis adenylyltransferase ThiF"/>
    <property type="match status" value="1"/>
</dbReference>
<gene>
    <name evidence="4" type="ORF">HNR44_002255</name>
</gene>
<reference evidence="4 5" key="1">
    <citation type="submission" date="2020-08" db="EMBL/GenBank/DDBJ databases">
        <title>Genomic Encyclopedia of Type Strains, Phase IV (KMG-IV): sequencing the most valuable type-strain genomes for metagenomic binning, comparative biology and taxonomic classification.</title>
        <authorList>
            <person name="Goeker M."/>
        </authorList>
    </citation>
    <scope>NUCLEOTIDE SEQUENCE [LARGE SCALE GENOMIC DNA]</scope>
    <source>
        <strain evidence="4 5">DSM 21769</strain>
    </source>
</reference>
<dbReference type="GO" id="GO:0004792">
    <property type="term" value="F:thiosulfate-cyanide sulfurtransferase activity"/>
    <property type="evidence" value="ECO:0007669"/>
    <property type="project" value="TreeGrafter"/>
</dbReference>